<evidence type="ECO:0000313" key="2">
    <source>
        <dbReference type="Proteomes" id="UP000051264"/>
    </source>
</evidence>
<evidence type="ECO:0000313" key="1">
    <source>
        <dbReference type="EMBL" id="KRL62008.1"/>
    </source>
</evidence>
<protein>
    <submittedName>
        <fullName evidence="1">Uncharacterized protein</fullName>
    </submittedName>
</protein>
<sequence>MNIIELGYSRTTTNSKSGANKMAIYYLEKKPAVNEIVDSVRASVASLQYFEKMDAICDQIGFSLDDAIVLQRIKEMAAGRYVELTTVEAAGYSIEQIMTFKKAGLLMGMRDTEHAKDYIMLTPKTINGLQAIAATYDNDVVSVPKVNIADVEEMMAAASKVFQKYQ</sequence>
<proteinExistence type="predicted"/>
<dbReference type="Proteomes" id="UP000051264">
    <property type="component" value="Unassembled WGS sequence"/>
</dbReference>
<name>A0A0R1S6X6_9LACO</name>
<comment type="caution">
    <text evidence="1">The sequence shown here is derived from an EMBL/GenBank/DDBJ whole genome shotgun (WGS) entry which is preliminary data.</text>
</comment>
<reference evidence="1 2" key="1">
    <citation type="journal article" date="2015" name="Genome Announc.">
        <title>Expanding the biotechnology potential of lactobacilli through comparative genomics of 213 strains and associated genera.</title>
        <authorList>
            <person name="Sun Z."/>
            <person name="Harris H.M."/>
            <person name="McCann A."/>
            <person name="Guo C."/>
            <person name="Argimon S."/>
            <person name="Zhang W."/>
            <person name="Yang X."/>
            <person name="Jeffery I.B."/>
            <person name="Cooney J.C."/>
            <person name="Kagawa T.F."/>
            <person name="Liu W."/>
            <person name="Song Y."/>
            <person name="Salvetti E."/>
            <person name="Wrobel A."/>
            <person name="Rasinkangas P."/>
            <person name="Parkhill J."/>
            <person name="Rea M.C."/>
            <person name="O'Sullivan O."/>
            <person name="Ritari J."/>
            <person name="Douillard F.P."/>
            <person name="Paul Ross R."/>
            <person name="Yang R."/>
            <person name="Briner A.E."/>
            <person name="Felis G.E."/>
            <person name="de Vos W.M."/>
            <person name="Barrangou R."/>
            <person name="Klaenhammer T.R."/>
            <person name="Caufield P.W."/>
            <person name="Cui Y."/>
            <person name="Zhang H."/>
            <person name="O'Toole P.W."/>
        </authorList>
    </citation>
    <scope>NUCLEOTIDE SEQUENCE [LARGE SCALE GENOMIC DNA]</scope>
    <source>
        <strain evidence="1 2">DSM 14340</strain>
    </source>
</reference>
<accession>A0A0R1S6X6</accession>
<organism evidence="1 2">
    <name type="scientific">Latilactobacillus fuchuensis DSM 14340 = JCM 11249</name>
    <dbReference type="NCBI Taxonomy" id="1423747"/>
    <lineage>
        <taxon>Bacteria</taxon>
        <taxon>Bacillati</taxon>
        <taxon>Bacillota</taxon>
        <taxon>Bacilli</taxon>
        <taxon>Lactobacillales</taxon>
        <taxon>Lactobacillaceae</taxon>
        <taxon>Latilactobacillus</taxon>
    </lineage>
</organism>
<gene>
    <name evidence="1" type="ORF">FC69_GL001219</name>
</gene>
<dbReference type="eggNOG" id="ENOG5030BAP">
    <property type="taxonomic scope" value="Bacteria"/>
</dbReference>
<dbReference type="AlphaFoldDB" id="A0A0R1S6X6"/>
<dbReference type="PATRIC" id="fig|1423747.3.peg.1244"/>
<dbReference type="STRING" id="1423747.FC69_GL001219"/>
<dbReference type="EMBL" id="AZEX01000002">
    <property type="protein sequence ID" value="KRL62008.1"/>
    <property type="molecule type" value="Genomic_DNA"/>
</dbReference>